<dbReference type="EMBL" id="CAJVCH010571649">
    <property type="protein sequence ID" value="CAG7838106.1"/>
    <property type="molecule type" value="Genomic_DNA"/>
</dbReference>
<evidence type="ECO:0000313" key="10">
    <source>
        <dbReference type="Proteomes" id="UP000708208"/>
    </source>
</evidence>
<accession>A0A8J2LUF8</accession>
<keyword evidence="3" id="KW-1000">Mitochondrion outer membrane</keyword>
<sequence>MWKEALTFKIFGNNIKQVLGASQGEMSKRSVVPPEWKFDSKDPWDPDTFMIVPIEKSQTLMPETASILGIQTFLKLAHLPCRIEEKFNAADISPNGKLPVVKCGNYVVSELDGVIHLTQSKGVSLSEHLSASEKADLRTYLSLVHNVFGNAMLYFCWLDDEVYSKYTYLRVGSPYNFPLRSILPWIFRRKAKAQLTALKWSKRQPADVYGEVERGLYALSERLGEEEYFFGSSPTELDAIVFGYLFTMLTTKLPLPSELQLVDLVKQHKNLLGLVQRMGPDL</sequence>
<keyword evidence="2" id="KW-0813">Transport</keyword>
<keyword evidence="10" id="KW-1185">Reference proteome</keyword>
<dbReference type="GO" id="GO:0007005">
    <property type="term" value="P:mitochondrion organization"/>
    <property type="evidence" value="ECO:0007669"/>
    <property type="project" value="TreeGrafter"/>
</dbReference>
<dbReference type="InterPro" id="IPR033468">
    <property type="entry name" value="Metaxin_GST"/>
</dbReference>
<dbReference type="InterPro" id="IPR019564">
    <property type="entry name" value="Sam37/metaxin_N"/>
</dbReference>
<proteinExistence type="predicted"/>
<evidence type="ECO:0000259" key="7">
    <source>
        <dbReference type="Pfam" id="PF10568"/>
    </source>
</evidence>
<gene>
    <name evidence="9" type="ORF">AFUS01_LOCUS47113</name>
</gene>
<keyword evidence="4" id="KW-0653">Protein transport</keyword>
<dbReference type="Pfam" id="PF17171">
    <property type="entry name" value="GST_C_6"/>
    <property type="match status" value="1"/>
</dbReference>
<dbReference type="PANTHER" id="PTHR12289:SF38">
    <property type="entry name" value="METAXIN-2"/>
    <property type="match status" value="1"/>
</dbReference>
<evidence type="ECO:0000259" key="8">
    <source>
        <dbReference type="Pfam" id="PF17171"/>
    </source>
</evidence>
<dbReference type="PANTHER" id="PTHR12289">
    <property type="entry name" value="METAXIN RELATED"/>
    <property type="match status" value="1"/>
</dbReference>
<evidence type="ECO:0008006" key="11">
    <source>
        <dbReference type="Google" id="ProtNLM"/>
    </source>
</evidence>
<dbReference type="GO" id="GO:0001401">
    <property type="term" value="C:SAM complex"/>
    <property type="evidence" value="ECO:0007669"/>
    <property type="project" value="InterPro"/>
</dbReference>
<dbReference type="InterPro" id="IPR050931">
    <property type="entry name" value="Mito_Protein_Transport_Metaxin"/>
</dbReference>
<evidence type="ECO:0000256" key="3">
    <source>
        <dbReference type="ARBA" id="ARBA00022787"/>
    </source>
</evidence>
<protein>
    <recommendedName>
        <fullName evidence="11">Metaxin</fullName>
    </recommendedName>
</protein>
<evidence type="ECO:0000313" key="9">
    <source>
        <dbReference type="EMBL" id="CAG7838106.1"/>
    </source>
</evidence>
<reference evidence="9" key="1">
    <citation type="submission" date="2021-06" db="EMBL/GenBank/DDBJ databases">
        <authorList>
            <person name="Hodson N. C."/>
            <person name="Mongue J. A."/>
            <person name="Jaron S. K."/>
        </authorList>
    </citation>
    <scope>NUCLEOTIDE SEQUENCE</scope>
</reference>
<feature type="domain" description="Metaxin glutathione S-transferase" evidence="8">
    <location>
        <begin position="215"/>
        <end position="278"/>
    </location>
</feature>
<evidence type="ECO:0000256" key="4">
    <source>
        <dbReference type="ARBA" id="ARBA00022927"/>
    </source>
</evidence>
<dbReference type="AlphaFoldDB" id="A0A8J2LUF8"/>
<comment type="caution">
    <text evidence="9">The sequence shown here is derived from an EMBL/GenBank/DDBJ whole genome shotgun (WGS) entry which is preliminary data.</text>
</comment>
<dbReference type="Proteomes" id="UP000708208">
    <property type="component" value="Unassembled WGS sequence"/>
</dbReference>
<feature type="domain" description="Mitochondrial outer membrane transport complex Sam37/metaxin N-terminal" evidence="7">
    <location>
        <begin position="70"/>
        <end position="188"/>
    </location>
</feature>
<comment type="subcellular location">
    <subcellularLocation>
        <location evidence="1">Mitochondrion outer membrane</location>
    </subcellularLocation>
</comment>
<dbReference type="Pfam" id="PF10568">
    <property type="entry name" value="Tom37"/>
    <property type="match status" value="1"/>
</dbReference>
<dbReference type="GO" id="GO:0015031">
    <property type="term" value="P:protein transport"/>
    <property type="evidence" value="ECO:0007669"/>
    <property type="project" value="UniProtKB-KW"/>
</dbReference>
<dbReference type="OrthoDB" id="198787at2759"/>
<evidence type="ECO:0000256" key="1">
    <source>
        <dbReference type="ARBA" id="ARBA00004294"/>
    </source>
</evidence>
<evidence type="ECO:0000256" key="2">
    <source>
        <dbReference type="ARBA" id="ARBA00022448"/>
    </source>
</evidence>
<evidence type="ECO:0000256" key="6">
    <source>
        <dbReference type="ARBA" id="ARBA00023136"/>
    </source>
</evidence>
<keyword evidence="5" id="KW-0496">Mitochondrion</keyword>
<organism evidence="9 10">
    <name type="scientific">Allacma fusca</name>
    <dbReference type="NCBI Taxonomy" id="39272"/>
    <lineage>
        <taxon>Eukaryota</taxon>
        <taxon>Metazoa</taxon>
        <taxon>Ecdysozoa</taxon>
        <taxon>Arthropoda</taxon>
        <taxon>Hexapoda</taxon>
        <taxon>Collembola</taxon>
        <taxon>Symphypleona</taxon>
        <taxon>Sminthuridae</taxon>
        <taxon>Allacma</taxon>
    </lineage>
</organism>
<name>A0A8J2LUF8_9HEXA</name>
<keyword evidence="6" id="KW-0472">Membrane</keyword>
<evidence type="ECO:0000256" key="5">
    <source>
        <dbReference type="ARBA" id="ARBA00023128"/>
    </source>
</evidence>